<dbReference type="EMBL" id="CP044016">
    <property type="protein sequence ID" value="QES89355.1"/>
    <property type="molecule type" value="Genomic_DNA"/>
</dbReference>
<dbReference type="PANTHER" id="PTHR35339:SF3">
    <property type="entry name" value="DUF2264 DOMAIN-CONTAINING PROTEIN"/>
    <property type="match status" value="1"/>
</dbReference>
<dbReference type="KEGG" id="arac:E0W69_012010"/>
<dbReference type="PANTHER" id="PTHR35339">
    <property type="entry name" value="LINALOOL DEHYDRATASE_ISOMERASE DOMAIN-CONTAINING PROTEIN"/>
    <property type="match status" value="1"/>
</dbReference>
<evidence type="ECO:0000259" key="1">
    <source>
        <dbReference type="Pfam" id="PF10022"/>
    </source>
</evidence>
<dbReference type="OrthoDB" id="9813465at2"/>
<evidence type="ECO:0000313" key="2">
    <source>
        <dbReference type="EMBL" id="QES89355.1"/>
    </source>
</evidence>
<reference evidence="2 3" key="1">
    <citation type="submission" date="2019-09" db="EMBL/GenBank/DDBJ databases">
        <title>Complete genome sequence of Arachidicoccus sp. B3-10 isolated from apple orchard soil.</title>
        <authorList>
            <person name="Kim H.S."/>
            <person name="Han K.-I."/>
            <person name="Suh M.K."/>
            <person name="Lee K.C."/>
            <person name="Eom M.K."/>
            <person name="Kim J.-S."/>
            <person name="Kang S.W."/>
            <person name="Sin Y."/>
            <person name="Lee J.-S."/>
        </authorList>
    </citation>
    <scope>NUCLEOTIDE SEQUENCE [LARGE SCALE GENOMIC DNA]</scope>
    <source>
        <strain evidence="2 3">B3-10</strain>
    </source>
</reference>
<dbReference type="AlphaFoldDB" id="A0A5P2G1P0"/>
<dbReference type="Pfam" id="PF10022">
    <property type="entry name" value="DUF2264"/>
    <property type="match status" value="1"/>
</dbReference>
<dbReference type="RefSeq" id="WP_131330300.1">
    <property type="nucleotide sequence ID" value="NZ_CP044016.1"/>
</dbReference>
<keyword evidence="3" id="KW-1185">Reference proteome</keyword>
<organism evidence="2 3">
    <name type="scientific">Rhizosphaericola mali</name>
    <dbReference type="NCBI Taxonomy" id="2545455"/>
    <lineage>
        <taxon>Bacteria</taxon>
        <taxon>Pseudomonadati</taxon>
        <taxon>Bacteroidota</taxon>
        <taxon>Chitinophagia</taxon>
        <taxon>Chitinophagales</taxon>
        <taxon>Chitinophagaceae</taxon>
        <taxon>Rhizosphaericola</taxon>
    </lineage>
</organism>
<name>A0A5P2G1P0_9BACT</name>
<dbReference type="InterPro" id="IPR016624">
    <property type="entry name" value="UCP014753"/>
</dbReference>
<feature type="domain" description="DUF2264" evidence="1">
    <location>
        <begin position="40"/>
        <end position="399"/>
    </location>
</feature>
<sequence>MKRRSFIHLSSLTGLSVFNKVLPENNYKNQINNHQSHENDRIYWVNLLIKISTPVLENLANNTLRKNMVVDYSPSWDGRDKQVAYLEAFGRLLAGIAVWFNAPEVSEVEDKERVKIYNWALQSIKNAVNPQSPDYLLWHSNQVAQPLVDAAYFAHALIRCPKKLWEPLDNITKNRIIQELTKFRLQRPFNNNWVLFSSIIESFLLKYGPDCDFKRMDDGIDSVINWYVGDGWYSDGPKFAFDHYNGYDMHSMLIDCLKINVEKGRRTKEEYEISYKRMQRYAHFLERYISPEGYYLVIGRSSTYRTGAFQPLVQLALEKNLPKEISPAQVRSALTKVMKNIFIDSTFHKGWLRLGLVGDEQRELADYYSNTGSMYIASLVFLPLGLSPKDPFWNDPFTEWTQLKAWQGKPFANDYAVPY</sequence>
<evidence type="ECO:0000313" key="3">
    <source>
        <dbReference type="Proteomes" id="UP000292424"/>
    </source>
</evidence>
<dbReference type="Proteomes" id="UP000292424">
    <property type="component" value="Chromosome"/>
</dbReference>
<dbReference type="InterPro" id="IPR049349">
    <property type="entry name" value="DUF2264_N"/>
</dbReference>
<accession>A0A5P2G1P0</accession>
<gene>
    <name evidence="2" type="ORF">E0W69_012010</name>
</gene>
<protein>
    <submittedName>
        <fullName evidence="2">DUF2264 domain-containing protein</fullName>
    </submittedName>
</protein>
<dbReference type="PIRSF" id="PIRSF014753">
    <property type="entry name" value="UCP014753"/>
    <property type="match status" value="1"/>
</dbReference>
<proteinExistence type="predicted"/>